<dbReference type="Pfam" id="PF21906">
    <property type="entry name" value="WHD_NrtR"/>
    <property type="match status" value="1"/>
</dbReference>
<dbReference type="Pfam" id="PF00293">
    <property type="entry name" value="NUDIX"/>
    <property type="match status" value="1"/>
</dbReference>
<organism evidence="3 4">
    <name type="scientific">Nocardioides bigeumensis</name>
    <dbReference type="NCBI Taxonomy" id="433657"/>
    <lineage>
        <taxon>Bacteria</taxon>
        <taxon>Bacillati</taxon>
        <taxon>Actinomycetota</taxon>
        <taxon>Actinomycetes</taxon>
        <taxon>Propionibacteriales</taxon>
        <taxon>Nocardioidaceae</taxon>
        <taxon>Nocardioides</taxon>
    </lineage>
</organism>
<dbReference type="InterPro" id="IPR036390">
    <property type="entry name" value="WH_DNA-bd_sf"/>
</dbReference>
<sequence length="238" mass="26241">MVYTSEYPVFAVTVDIAIFTVADDELRVLLVKRGGAPFKGRLALPGGFVGESEDVEAAAKRELREETGVRNVVLEQLRTYGAPDRDPRGRVVSVAHLAVLPEQATAQQTIRAGSDAAEADWYAVEPLLTGRRLAFDHRQILRDAVERVRSKLEYTTLATAFVGAEFTLTELRRVYEVVWGTEFDAGNFQRKMRGTENFVVETGNSRPSPVGRGRPAALFRARNPGVHPLSTPITRASS</sequence>
<dbReference type="InterPro" id="IPR054105">
    <property type="entry name" value="WHD_NrtR"/>
</dbReference>
<comment type="caution">
    <text evidence="3">The sequence shown here is derived from an EMBL/GenBank/DDBJ whole genome shotgun (WGS) entry which is preliminary data.</text>
</comment>
<proteinExistence type="predicted"/>
<dbReference type="Gene3D" id="3.90.79.10">
    <property type="entry name" value="Nucleoside Triphosphate Pyrophosphohydrolase"/>
    <property type="match status" value="1"/>
</dbReference>
<accession>A0ABP5KED2</accession>
<dbReference type="InterPro" id="IPR020084">
    <property type="entry name" value="NUDIX_hydrolase_CS"/>
</dbReference>
<name>A0ABP5KED2_9ACTN</name>
<feature type="domain" description="Nudix hydrolase" evidence="2">
    <location>
        <begin position="9"/>
        <end position="146"/>
    </location>
</feature>
<dbReference type="PROSITE" id="PS00893">
    <property type="entry name" value="NUDIX_BOX"/>
    <property type="match status" value="1"/>
</dbReference>
<dbReference type="PROSITE" id="PS51462">
    <property type="entry name" value="NUDIX"/>
    <property type="match status" value="1"/>
</dbReference>
<dbReference type="SUPFAM" id="SSF46785">
    <property type="entry name" value="Winged helix' DNA-binding domain"/>
    <property type="match status" value="1"/>
</dbReference>
<evidence type="ECO:0000256" key="1">
    <source>
        <dbReference type="ARBA" id="ARBA00022801"/>
    </source>
</evidence>
<dbReference type="CDD" id="cd18873">
    <property type="entry name" value="NUDIX_NadM_like"/>
    <property type="match status" value="1"/>
</dbReference>
<evidence type="ECO:0000313" key="4">
    <source>
        <dbReference type="Proteomes" id="UP001500575"/>
    </source>
</evidence>
<dbReference type="InterPro" id="IPR015797">
    <property type="entry name" value="NUDIX_hydrolase-like_dom_sf"/>
</dbReference>
<keyword evidence="4" id="KW-1185">Reference proteome</keyword>
<dbReference type="Proteomes" id="UP001500575">
    <property type="component" value="Unassembled WGS sequence"/>
</dbReference>
<reference evidence="4" key="1">
    <citation type="journal article" date="2019" name="Int. J. Syst. Evol. Microbiol.">
        <title>The Global Catalogue of Microorganisms (GCM) 10K type strain sequencing project: providing services to taxonomists for standard genome sequencing and annotation.</title>
        <authorList>
            <consortium name="The Broad Institute Genomics Platform"/>
            <consortium name="The Broad Institute Genome Sequencing Center for Infectious Disease"/>
            <person name="Wu L."/>
            <person name="Ma J."/>
        </authorList>
    </citation>
    <scope>NUCLEOTIDE SEQUENCE [LARGE SCALE GENOMIC DNA]</scope>
    <source>
        <strain evidence="4">JCM 16021</strain>
    </source>
</reference>
<keyword evidence="1" id="KW-0378">Hydrolase</keyword>
<dbReference type="PANTHER" id="PTHR43736:SF4">
    <property type="entry name" value="SLR1690 PROTEIN"/>
    <property type="match status" value="1"/>
</dbReference>
<dbReference type="InterPro" id="IPR036388">
    <property type="entry name" value="WH-like_DNA-bd_sf"/>
</dbReference>
<dbReference type="Gene3D" id="1.10.10.10">
    <property type="entry name" value="Winged helix-like DNA-binding domain superfamily/Winged helix DNA-binding domain"/>
    <property type="match status" value="1"/>
</dbReference>
<dbReference type="PANTHER" id="PTHR43736">
    <property type="entry name" value="ADP-RIBOSE PYROPHOSPHATASE"/>
    <property type="match status" value="1"/>
</dbReference>
<dbReference type="InterPro" id="IPR000086">
    <property type="entry name" value="NUDIX_hydrolase_dom"/>
</dbReference>
<protein>
    <submittedName>
        <fullName evidence="3">NUDIX domain-containing protein</fullName>
    </submittedName>
</protein>
<evidence type="ECO:0000313" key="3">
    <source>
        <dbReference type="EMBL" id="GAA2129624.1"/>
    </source>
</evidence>
<gene>
    <name evidence="3" type="ORF">GCM10009843_31460</name>
</gene>
<dbReference type="SUPFAM" id="SSF55811">
    <property type="entry name" value="Nudix"/>
    <property type="match status" value="1"/>
</dbReference>
<dbReference type="EMBL" id="BAAAQQ010000013">
    <property type="protein sequence ID" value="GAA2129624.1"/>
    <property type="molecule type" value="Genomic_DNA"/>
</dbReference>
<evidence type="ECO:0000259" key="2">
    <source>
        <dbReference type="PROSITE" id="PS51462"/>
    </source>
</evidence>
<dbReference type="RefSeq" id="WP_344304747.1">
    <property type="nucleotide sequence ID" value="NZ_BAAAQQ010000013.1"/>
</dbReference>